<name>A0A445MJ13_ENSVE</name>
<organism evidence="2">
    <name type="scientific">Ensete ventricosum</name>
    <name type="common">Abyssinian banana</name>
    <name type="synonym">Musa ensete</name>
    <dbReference type="NCBI Taxonomy" id="4639"/>
    <lineage>
        <taxon>Eukaryota</taxon>
        <taxon>Viridiplantae</taxon>
        <taxon>Streptophyta</taxon>
        <taxon>Embryophyta</taxon>
        <taxon>Tracheophyta</taxon>
        <taxon>Spermatophyta</taxon>
        <taxon>Magnoliopsida</taxon>
        <taxon>Liliopsida</taxon>
        <taxon>Zingiberales</taxon>
        <taxon>Musaceae</taxon>
        <taxon>Ensete</taxon>
    </lineage>
</organism>
<gene>
    <name evidence="2" type="ORF">BHM03_00034241</name>
</gene>
<accession>A0A445MJ13</accession>
<dbReference type="Proteomes" id="UP000290560">
    <property type="component" value="Unassembled WGS sequence"/>
</dbReference>
<dbReference type="InterPro" id="IPR006115">
    <property type="entry name" value="6PGDH_NADP-bd"/>
</dbReference>
<feature type="domain" description="6-phosphogluconate dehydrogenase NADP-binding" evidence="1">
    <location>
        <begin position="161"/>
        <end position="182"/>
    </location>
</feature>
<evidence type="ECO:0000259" key="1">
    <source>
        <dbReference type="Pfam" id="PF03446"/>
    </source>
</evidence>
<protein>
    <recommendedName>
        <fullName evidence="1">6-phosphogluconate dehydrogenase NADP-binding domain-containing protein</fullName>
    </recommendedName>
</protein>
<evidence type="ECO:0000313" key="2">
    <source>
        <dbReference type="EMBL" id="RZR74245.1"/>
    </source>
</evidence>
<dbReference type="EMBL" id="KV876169">
    <property type="protein sequence ID" value="RZR74245.1"/>
    <property type="molecule type" value="Genomic_DNA"/>
</dbReference>
<dbReference type="PROSITE" id="PS00895">
    <property type="entry name" value="3_HYDROXYISOBUT_DH"/>
    <property type="match status" value="1"/>
</dbReference>
<sequence length="182" mass="20529">MTRYHRFTRGKRTQHLIASEERARVRRAAAIVVAHIITYDPQWSGEANGQVLRGQRFHLYPAAFSPFLRRHVSLAPLDLLLSSFRGDDDDLFIYLLPAQVPHLTPDTAASFPQLLVFVHHDSLISGLWRRWQSVDCLSLRYLCSMYEILCTEHAGGEFPGRVGFLGLGIMGSPMALNLLKAG</sequence>
<dbReference type="GO" id="GO:0050661">
    <property type="term" value="F:NADP binding"/>
    <property type="evidence" value="ECO:0007669"/>
    <property type="project" value="InterPro"/>
</dbReference>
<dbReference type="InterPro" id="IPR002204">
    <property type="entry name" value="3-OH-isobutyrate_DH-rel_CS"/>
</dbReference>
<dbReference type="GO" id="GO:0016491">
    <property type="term" value="F:oxidoreductase activity"/>
    <property type="evidence" value="ECO:0007669"/>
    <property type="project" value="InterPro"/>
</dbReference>
<proteinExistence type="predicted"/>
<reference evidence="2" key="1">
    <citation type="journal article" date="2018" name="Data Brief">
        <title>Genome sequence data from 17 accessions of Ensete ventricosum, a staple food crop for millions in Ethiopia.</title>
        <authorList>
            <person name="Yemataw Z."/>
            <person name="Muzemil S."/>
            <person name="Ambachew D."/>
            <person name="Tripathi L."/>
            <person name="Tesfaye K."/>
            <person name="Chala A."/>
            <person name="Farbos A."/>
            <person name="O'Neill P."/>
            <person name="Moore K."/>
            <person name="Grant M."/>
            <person name="Studholme D.J."/>
        </authorList>
    </citation>
    <scope>NUCLEOTIDE SEQUENCE [LARGE SCALE GENOMIC DNA]</scope>
    <source>
        <tissue evidence="2">Leaf</tissue>
    </source>
</reference>
<dbReference type="AlphaFoldDB" id="A0A445MJ13"/>
<dbReference type="Pfam" id="PF03446">
    <property type="entry name" value="NAD_binding_2"/>
    <property type="match status" value="1"/>
</dbReference>